<gene>
    <name evidence="1" type="primary">CAPTEDRAFT_218181</name>
</gene>
<name>A0A1A8JHH0_NOTKU</name>
<evidence type="ECO:0000313" key="1">
    <source>
        <dbReference type="EMBL" id="SBR09201.1"/>
    </source>
</evidence>
<organism evidence="1">
    <name type="scientific">Nothobranchius kuhntae</name>
    <name type="common">Beira killifish</name>
    <dbReference type="NCBI Taxonomy" id="321403"/>
    <lineage>
        <taxon>Eukaryota</taxon>
        <taxon>Metazoa</taxon>
        <taxon>Chordata</taxon>
        <taxon>Craniata</taxon>
        <taxon>Vertebrata</taxon>
        <taxon>Euteleostomi</taxon>
        <taxon>Actinopterygii</taxon>
        <taxon>Neopterygii</taxon>
        <taxon>Teleostei</taxon>
        <taxon>Neoteleostei</taxon>
        <taxon>Acanthomorphata</taxon>
        <taxon>Ovalentaria</taxon>
        <taxon>Atherinomorphae</taxon>
        <taxon>Cyprinodontiformes</taxon>
        <taxon>Nothobranchiidae</taxon>
        <taxon>Nothobranchius</taxon>
    </lineage>
</organism>
<feature type="non-terminal residue" evidence="1">
    <location>
        <position position="1"/>
    </location>
</feature>
<reference evidence="1" key="2">
    <citation type="submission" date="2016-06" db="EMBL/GenBank/DDBJ databases">
        <title>The genome of a short-lived fish provides insights into sex chromosome evolution and the genetic control of aging.</title>
        <authorList>
            <person name="Reichwald K."/>
            <person name="Felder M."/>
            <person name="Petzold A."/>
            <person name="Koch P."/>
            <person name="Groth M."/>
            <person name="Platzer M."/>
        </authorList>
    </citation>
    <scope>NUCLEOTIDE SEQUENCE</scope>
    <source>
        <tissue evidence="1">Brain</tissue>
    </source>
</reference>
<accession>A0A1A8JHH0</accession>
<protein>
    <submittedName>
        <fullName evidence="1">Uncharacterized protein</fullName>
    </submittedName>
</protein>
<dbReference type="AlphaFoldDB" id="A0A1A8JHH0"/>
<sequence>SGDGLWDNTSEAVINPVRLHVVWCTGIENIQNNNSLVRLHMKLLEMNGNTLVGWHLSMHLFKVTVL</sequence>
<reference evidence="1" key="1">
    <citation type="submission" date="2016-05" db="EMBL/GenBank/DDBJ databases">
        <authorList>
            <person name="Lavstsen T."/>
            <person name="Jespersen J.S."/>
        </authorList>
    </citation>
    <scope>NUCLEOTIDE SEQUENCE</scope>
    <source>
        <tissue evidence="1">Brain</tissue>
    </source>
</reference>
<feature type="non-terminal residue" evidence="1">
    <location>
        <position position="66"/>
    </location>
</feature>
<dbReference type="EMBL" id="HAED01022446">
    <property type="protein sequence ID" value="SBR09201.1"/>
    <property type="molecule type" value="Transcribed_RNA"/>
</dbReference>
<proteinExistence type="predicted"/>